<evidence type="ECO:0000256" key="1">
    <source>
        <dbReference type="SAM" id="MobiDB-lite"/>
    </source>
</evidence>
<evidence type="ECO:0000313" key="2">
    <source>
        <dbReference type="EMBL" id="PXF44340.1"/>
    </source>
</evidence>
<evidence type="ECO:0000313" key="3">
    <source>
        <dbReference type="Proteomes" id="UP000247409"/>
    </source>
</evidence>
<dbReference type="AlphaFoldDB" id="A0A2V3IT98"/>
<comment type="caution">
    <text evidence="2">The sequence shown here is derived from an EMBL/GenBank/DDBJ whole genome shotgun (WGS) entry which is preliminary data.</text>
</comment>
<proteinExistence type="predicted"/>
<feature type="region of interest" description="Disordered" evidence="1">
    <location>
        <begin position="1"/>
        <end position="22"/>
    </location>
</feature>
<gene>
    <name evidence="2" type="ORF">BWQ96_05904</name>
</gene>
<protein>
    <submittedName>
        <fullName evidence="2">Uncharacterized protein</fullName>
    </submittedName>
</protein>
<name>A0A2V3IT98_9FLOR</name>
<reference evidence="2 3" key="1">
    <citation type="journal article" date="2018" name="Mol. Biol. Evol.">
        <title>Analysis of the draft genome of the red seaweed Gracilariopsis chorda provides insights into genome size evolution in Rhodophyta.</title>
        <authorList>
            <person name="Lee J."/>
            <person name="Yang E.C."/>
            <person name="Graf L."/>
            <person name="Yang J.H."/>
            <person name="Qiu H."/>
            <person name="Zel Zion U."/>
            <person name="Chan C.X."/>
            <person name="Stephens T.G."/>
            <person name="Weber A.P.M."/>
            <person name="Boo G.H."/>
            <person name="Boo S.M."/>
            <person name="Kim K.M."/>
            <person name="Shin Y."/>
            <person name="Jung M."/>
            <person name="Lee S.J."/>
            <person name="Yim H.S."/>
            <person name="Lee J.H."/>
            <person name="Bhattacharya D."/>
            <person name="Yoon H.S."/>
        </authorList>
    </citation>
    <scope>NUCLEOTIDE SEQUENCE [LARGE SCALE GENOMIC DNA]</scope>
    <source>
        <strain evidence="2 3">SKKU-2015</strain>
        <tissue evidence="2">Whole body</tissue>
    </source>
</reference>
<dbReference type="EMBL" id="NBIV01000094">
    <property type="protein sequence ID" value="PXF44340.1"/>
    <property type="molecule type" value="Genomic_DNA"/>
</dbReference>
<dbReference type="Proteomes" id="UP000247409">
    <property type="component" value="Unassembled WGS sequence"/>
</dbReference>
<organism evidence="2 3">
    <name type="scientific">Gracilariopsis chorda</name>
    <dbReference type="NCBI Taxonomy" id="448386"/>
    <lineage>
        <taxon>Eukaryota</taxon>
        <taxon>Rhodophyta</taxon>
        <taxon>Florideophyceae</taxon>
        <taxon>Rhodymeniophycidae</taxon>
        <taxon>Gracilariales</taxon>
        <taxon>Gracilariaceae</taxon>
        <taxon>Gracilariopsis</taxon>
    </lineage>
</organism>
<sequence>MPPTQPTGYVFEPASPNPDALFDELGNLEADAEADGEAMEVSSPYAGDDVEPSAVAMQTSAQVPGQPIGTGKKGELGMLRQFLLDASIPPDQIPGGRQQILNLLRHCMDDGPNKNTC</sequence>
<accession>A0A2V3IT98</accession>
<keyword evidence="3" id="KW-1185">Reference proteome</keyword>